<dbReference type="GO" id="GO:0071949">
    <property type="term" value="F:FAD binding"/>
    <property type="evidence" value="ECO:0007669"/>
    <property type="project" value="InterPro"/>
</dbReference>
<evidence type="ECO:0000313" key="4">
    <source>
        <dbReference type="EMBL" id="OXT01744.1"/>
    </source>
</evidence>
<dbReference type="AlphaFoldDB" id="A0A231V0V2"/>
<dbReference type="SMART" id="SM01092">
    <property type="entry name" value="CO_deh_flav_C"/>
    <property type="match status" value="1"/>
</dbReference>
<dbReference type="Gene3D" id="3.30.43.10">
    <property type="entry name" value="Uridine Diphospho-n-acetylenolpyruvylglucosamine Reductase, domain 2"/>
    <property type="match status" value="1"/>
</dbReference>
<gene>
    <name evidence="4" type="ORF">B7H23_01940</name>
</gene>
<evidence type="ECO:0000256" key="2">
    <source>
        <dbReference type="ARBA" id="ARBA00022827"/>
    </source>
</evidence>
<dbReference type="InterPro" id="IPR036683">
    <property type="entry name" value="CO_DH_flav_C_dom_sf"/>
</dbReference>
<dbReference type="InterPro" id="IPR016169">
    <property type="entry name" value="FAD-bd_PCMH_sub2"/>
</dbReference>
<accession>A0A231V0V2</accession>
<evidence type="ECO:0000313" key="5">
    <source>
        <dbReference type="Proteomes" id="UP000215405"/>
    </source>
</evidence>
<dbReference type="PROSITE" id="PS51387">
    <property type="entry name" value="FAD_PCMH"/>
    <property type="match status" value="1"/>
</dbReference>
<dbReference type="InterPro" id="IPR002346">
    <property type="entry name" value="Mopterin_DH_FAD-bd"/>
</dbReference>
<organism evidence="4 5">
    <name type="scientific">Notoacmeibacter marinus</name>
    <dbReference type="NCBI Taxonomy" id="1876515"/>
    <lineage>
        <taxon>Bacteria</taxon>
        <taxon>Pseudomonadati</taxon>
        <taxon>Pseudomonadota</taxon>
        <taxon>Alphaproteobacteria</taxon>
        <taxon>Hyphomicrobiales</taxon>
        <taxon>Notoacmeibacteraceae</taxon>
        <taxon>Notoacmeibacter</taxon>
    </lineage>
</organism>
<dbReference type="PANTHER" id="PTHR42659">
    <property type="entry name" value="XANTHINE DEHYDROGENASE SUBUNIT C-RELATED"/>
    <property type="match status" value="1"/>
</dbReference>
<reference evidence="5" key="1">
    <citation type="journal article" date="2017" name="Int. J. Syst. Evol. Microbiol.">
        <title>Notoacmeibacter marinus gen. nov., sp. nov., isolated from the gut of a limpet and proposal of Notoacmeibacteraceae fam. nov. in the order Rhizobiales of the class Alphaproteobacteria.</title>
        <authorList>
            <person name="Huang Z."/>
            <person name="Guo F."/>
            <person name="Lai Q."/>
        </authorList>
    </citation>
    <scope>NUCLEOTIDE SEQUENCE [LARGE SCALE GENOMIC DNA]</scope>
    <source>
        <strain evidence="5">XMTR2A4</strain>
    </source>
</reference>
<protein>
    <submittedName>
        <fullName evidence="4">Xanthine dehydrogenase</fullName>
    </submittedName>
</protein>
<dbReference type="GO" id="GO:0016491">
    <property type="term" value="F:oxidoreductase activity"/>
    <property type="evidence" value="ECO:0007669"/>
    <property type="project" value="InterPro"/>
</dbReference>
<dbReference type="Pfam" id="PF03450">
    <property type="entry name" value="CO_deh_flav_C"/>
    <property type="match status" value="1"/>
</dbReference>
<dbReference type="EMBL" id="NBYO01000001">
    <property type="protein sequence ID" value="OXT01744.1"/>
    <property type="molecule type" value="Genomic_DNA"/>
</dbReference>
<keyword evidence="5" id="KW-1185">Reference proteome</keyword>
<dbReference type="InterPro" id="IPR016166">
    <property type="entry name" value="FAD-bd_PCMH"/>
</dbReference>
<dbReference type="Proteomes" id="UP000215405">
    <property type="component" value="Unassembled WGS sequence"/>
</dbReference>
<sequence>MKPIEYIRPDSADAALDAIRAENAKFIGGGTNLLDLMKLEVETPDALVDVHRLDMGGFSDTDGNGLRIGAEVTNTTLANNSRVRKDYRVLSEALLSGATVQLRNRATTGGNFLQRTRCYYFMDTTRPCNKREPGSGCAALNGPSRIHAILGTSAHCIATHPSDMAVAMAALDAKIHTRKADGASRTVAATELHRLPGDTPQIDTVLEDGELIEAVTLPAPLGGTHLYRKVRDRSSYAFALVSAAIVLRIADGKIETTRLALGGVAHKPWRAEKAEARLAGQAPTEENFQAAAEAELADARAEGSHAFKIELAKRTIVAALREAADRENAA</sequence>
<dbReference type="InterPro" id="IPR051312">
    <property type="entry name" value="Diverse_Substr_Oxidored"/>
</dbReference>
<dbReference type="RefSeq" id="WP_094075714.1">
    <property type="nucleotide sequence ID" value="NZ_NBYO01000001.1"/>
</dbReference>
<feature type="domain" description="FAD-binding PCMH-type" evidence="3">
    <location>
        <begin position="1"/>
        <end position="222"/>
    </location>
</feature>
<dbReference type="PANTHER" id="PTHR42659:SF5">
    <property type="entry name" value="ALDEHYDE OXIDOREDUCTASE FAD-BINDING SUBUNIT PAOB"/>
    <property type="match status" value="1"/>
</dbReference>
<evidence type="ECO:0000256" key="1">
    <source>
        <dbReference type="ARBA" id="ARBA00022630"/>
    </source>
</evidence>
<dbReference type="InterPro" id="IPR016167">
    <property type="entry name" value="FAD-bd_PCMH_sub1"/>
</dbReference>
<dbReference type="SUPFAM" id="SSF55447">
    <property type="entry name" value="CO dehydrogenase flavoprotein C-terminal domain-like"/>
    <property type="match status" value="1"/>
</dbReference>
<proteinExistence type="predicted"/>
<keyword evidence="1" id="KW-0285">Flavoprotein</keyword>
<dbReference type="InterPro" id="IPR036318">
    <property type="entry name" value="FAD-bd_PCMH-like_sf"/>
</dbReference>
<dbReference type="SUPFAM" id="SSF56176">
    <property type="entry name" value="FAD-binding/transporter-associated domain-like"/>
    <property type="match status" value="1"/>
</dbReference>
<name>A0A231V0V2_9HYPH</name>
<dbReference type="InterPro" id="IPR005107">
    <property type="entry name" value="CO_DH_flav_C"/>
</dbReference>
<keyword evidence="2" id="KW-0274">FAD</keyword>
<comment type="caution">
    <text evidence="4">The sequence shown here is derived from an EMBL/GenBank/DDBJ whole genome shotgun (WGS) entry which is preliminary data.</text>
</comment>
<evidence type="ECO:0000259" key="3">
    <source>
        <dbReference type="PROSITE" id="PS51387"/>
    </source>
</evidence>
<dbReference type="Gene3D" id="3.30.465.10">
    <property type="match status" value="2"/>
</dbReference>
<dbReference type="Pfam" id="PF00941">
    <property type="entry name" value="FAD_binding_5"/>
    <property type="match status" value="1"/>
</dbReference>
<dbReference type="Gene3D" id="3.30.390.50">
    <property type="entry name" value="CO dehydrogenase flavoprotein, C-terminal domain"/>
    <property type="match status" value="1"/>
</dbReference>